<protein>
    <submittedName>
        <fullName evidence="1">Uncharacterized protein</fullName>
    </submittedName>
</protein>
<feature type="non-terminal residue" evidence="1">
    <location>
        <position position="84"/>
    </location>
</feature>
<dbReference type="EMBL" id="BARS01058755">
    <property type="protein sequence ID" value="GAG41911.1"/>
    <property type="molecule type" value="Genomic_DNA"/>
</dbReference>
<evidence type="ECO:0000313" key="1">
    <source>
        <dbReference type="EMBL" id="GAG41911.1"/>
    </source>
</evidence>
<accession>X0YZP1</accession>
<feature type="non-terminal residue" evidence="1">
    <location>
        <position position="1"/>
    </location>
</feature>
<dbReference type="SUPFAM" id="SSF55781">
    <property type="entry name" value="GAF domain-like"/>
    <property type="match status" value="1"/>
</dbReference>
<reference evidence="1" key="1">
    <citation type="journal article" date="2014" name="Front. Microbiol.">
        <title>High frequency of phylogenetically diverse reductive dehalogenase-homologous genes in deep subseafloor sedimentary metagenomes.</title>
        <authorList>
            <person name="Kawai M."/>
            <person name="Futagami T."/>
            <person name="Toyoda A."/>
            <person name="Takaki Y."/>
            <person name="Nishi S."/>
            <person name="Hori S."/>
            <person name="Arai W."/>
            <person name="Tsubouchi T."/>
            <person name="Morono Y."/>
            <person name="Uchiyama I."/>
            <person name="Ito T."/>
            <person name="Fujiyama A."/>
            <person name="Inagaki F."/>
            <person name="Takami H."/>
        </authorList>
    </citation>
    <scope>NUCLEOTIDE SEQUENCE</scope>
    <source>
        <strain evidence="1">Expedition CK06-06</strain>
    </source>
</reference>
<dbReference type="AlphaFoldDB" id="X0YZP1"/>
<sequence>NVKPPRKPDISEEMLSRWQTIVDLMARIVGVPAGLIMKLDPPQIEVLVASATEGNPFKQGERADLNTGLYCEAVMAQRSPLLVP</sequence>
<organism evidence="1">
    <name type="scientific">marine sediment metagenome</name>
    <dbReference type="NCBI Taxonomy" id="412755"/>
    <lineage>
        <taxon>unclassified sequences</taxon>
        <taxon>metagenomes</taxon>
        <taxon>ecological metagenomes</taxon>
    </lineage>
</organism>
<proteinExistence type="predicted"/>
<gene>
    <name evidence="1" type="ORF">S01H1_85503</name>
</gene>
<comment type="caution">
    <text evidence="1">The sequence shown here is derived from an EMBL/GenBank/DDBJ whole genome shotgun (WGS) entry which is preliminary data.</text>
</comment>
<name>X0YZP1_9ZZZZ</name>